<dbReference type="PANTHER" id="PTHR43794:SF11">
    <property type="entry name" value="AMIDOHYDROLASE-RELATED DOMAIN-CONTAINING PROTEIN"/>
    <property type="match status" value="1"/>
</dbReference>
<keyword evidence="7" id="KW-1185">Reference proteome</keyword>
<dbReference type="Gene3D" id="3.20.20.140">
    <property type="entry name" value="Metal-dependent hydrolases"/>
    <property type="match status" value="1"/>
</dbReference>
<dbReference type="Pfam" id="PF01979">
    <property type="entry name" value="Amidohydro_1"/>
    <property type="match status" value="1"/>
</dbReference>
<evidence type="ECO:0000313" key="6">
    <source>
        <dbReference type="EMBL" id="KAA6130971.1"/>
    </source>
</evidence>
<dbReference type="AlphaFoldDB" id="A0A5M8B9C5"/>
<proteinExistence type="inferred from homology"/>
<sequence>MTLILTHADVLVTMDANRREIADGALVAEGPAIQWVGATADLPAAWRARIDDGSAQVLDMRGHVVLPGLVNTHHHMYQSLTRAVPAAQDAELFGWLGELYMLWANLTPRMIAASTRTAMAELMLSGCTTTSDHLYLYPNGSRLDDAIEAAAQMGMRFHAARGSMSVGRSKGGLPPDAVVEQEEAILRDSQRLIEQYHDASRHAMLRVVLAPCSPFSVSRELMRESAAMARHYGVSLHTHLAENDNDVAYSLERFGMTPAQYAEDLGWVGHDVWHAHCVKLDADGIALFARTGTGIAHCPCSNMRLASGIAPVRAMRDAGVPVGLGVDGSASNDGAHMLGEARQAMLLQRVGYGPAAMGAREALEIATLGGARVLNRDDIGALAPGMSADFVAFDMSAVGYAGAGHDPVAALVFCTPGTVSTSVINGRVVVRDGVLLSADLPAVLAEHRRLARELAAARR</sequence>
<dbReference type="RefSeq" id="WP_149318918.1">
    <property type="nucleotide sequence ID" value="NZ_VWRN01000014.1"/>
</dbReference>
<accession>A0A5M8B9C5</accession>
<dbReference type="EC" id="3.5.4.32" evidence="6"/>
<comment type="similarity">
    <text evidence="1">Belongs to the metallo-dependent hydrolases superfamily. ATZ/TRZ family.</text>
</comment>
<dbReference type="NCBIfam" id="NF006055">
    <property type="entry name" value="PRK08203.1"/>
    <property type="match status" value="1"/>
</dbReference>
<evidence type="ECO:0000256" key="2">
    <source>
        <dbReference type="ARBA" id="ARBA00022723"/>
    </source>
</evidence>
<keyword evidence="3 6" id="KW-0378">Hydrolase</keyword>
<comment type="caution">
    <text evidence="6">The sequence shown here is derived from an EMBL/GenBank/DDBJ whole genome shotgun (WGS) entry which is preliminary data.</text>
</comment>
<dbReference type="Proteomes" id="UP000324324">
    <property type="component" value="Unassembled WGS sequence"/>
</dbReference>
<dbReference type="InterPro" id="IPR011059">
    <property type="entry name" value="Metal-dep_hydrolase_composite"/>
</dbReference>
<dbReference type="GO" id="GO:0102127">
    <property type="term" value="F:8-oxoguanine deaminase activity"/>
    <property type="evidence" value="ECO:0007669"/>
    <property type="project" value="UniProtKB-EC"/>
</dbReference>
<dbReference type="Gene3D" id="2.30.40.10">
    <property type="entry name" value="Urease, subunit C, domain 1"/>
    <property type="match status" value="1"/>
</dbReference>
<organism evidence="6 7">
    <name type="scientific">Cupriavidus cauae</name>
    <dbReference type="NCBI Taxonomy" id="2608999"/>
    <lineage>
        <taxon>Bacteria</taxon>
        <taxon>Pseudomonadati</taxon>
        <taxon>Pseudomonadota</taxon>
        <taxon>Betaproteobacteria</taxon>
        <taxon>Burkholderiales</taxon>
        <taxon>Burkholderiaceae</taxon>
        <taxon>Cupriavidus</taxon>
    </lineage>
</organism>
<name>A0A5M8B9C5_9BURK</name>
<reference evidence="6 7" key="1">
    <citation type="submission" date="2019-09" db="EMBL/GenBank/DDBJ databases">
        <title>Isolation of a novel species in the genus Cupriavidus from patients with sepsis using whole genome sequencing.</title>
        <authorList>
            <person name="Kweon O.J."/>
            <person name="Lee M.-K."/>
        </authorList>
    </citation>
    <scope>NUCLEOTIDE SEQUENCE [LARGE SCALE GENOMIC DNA]</scope>
    <source>
        <strain evidence="6 7">MKL-01</strain>
    </source>
</reference>
<dbReference type="PANTHER" id="PTHR43794">
    <property type="entry name" value="AMINOHYDROLASE SSNA-RELATED"/>
    <property type="match status" value="1"/>
</dbReference>
<dbReference type="InterPro" id="IPR032466">
    <property type="entry name" value="Metal_Hydrolase"/>
</dbReference>
<dbReference type="CDD" id="cd01298">
    <property type="entry name" value="ATZ_TRZ_like"/>
    <property type="match status" value="1"/>
</dbReference>
<evidence type="ECO:0000313" key="7">
    <source>
        <dbReference type="Proteomes" id="UP000324324"/>
    </source>
</evidence>
<dbReference type="GO" id="GO:0046872">
    <property type="term" value="F:metal ion binding"/>
    <property type="evidence" value="ECO:0007669"/>
    <property type="project" value="UniProtKB-KW"/>
</dbReference>
<dbReference type="EMBL" id="VWRN01000014">
    <property type="protein sequence ID" value="KAA6130971.1"/>
    <property type="molecule type" value="Genomic_DNA"/>
</dbReference>
<evidence type="ECO:0000256" key="1">
    <source>
        <dbReference type="ARBA" id="ARBA00006745"/>
    </source>
</evidence>
<dbReference type="SUPFAM" id="SSF51556">
    <property type="entry name" value="Metallo-dependent hydrolases"/>
    <property type="match status" value="1"/>
</dbReference>
<dbReference type="SUPFAM" id="SSF51338">
    <property type="entry name" value="Composite domain of metallo-dependent hydrolases"/>
    <property type="match status" value="1"/>
</dbReference>
<dbReference type="GO" id="GO:0019239">
    <property type="term" value="F:deaminase activity"/>
    <property type="evidence" value="ECO:0007669"/>
    <property type="project" value="UniProtKB-ARBA"/>
</dbReference>
<evidence type="ECO:0000256" key="4">
    <source>
        <dbReference type="ARBA" id="ARBA00022833"/>
    </source>
</evidence>
<protein>
    <submittedName>
        <fullName evidence="6">8-oxoguanine deaminase</fullName>
        <ecNumber evidence="6">3.5.4.32</ecNumber>
    </submittedName>
</protein>
<evidence type="ECO:0000259" key="5">
    <source>
        <dbReference type="Pfam" id="PF01979"/>
    </source>
</evidence>
<keyword evidence="2" id="KW-0479">Metal-binding</keyword>
<keyword evidence="4" id="KW-0862">Zinc</keyword>
<dbReference type="InterPro" id="IPR050287">
    <property type="entry name" value="MTA/SAH_deaminase"/>
</dbReference>
<dbReference type="FunFam" id="3.20.20.140:FF:000014">
    <property type="entry name" value="5-methylthioadenosine/S-adenosylhomocysteine deaminase"/>
    <property type="match status" value="1"/>
</dbReference>
<gene>
    <name evidence="6" type="ORF">F1599_03015</name>
</gene>
<evidence type="ECO:0000256" key="3">
    <source>
        <dbReference type="ARBA" id="ARBA00022801"/>
    </source>
</evidence>
<feature type="domain" description="Amidohydrolase-related" evidence="5">
    <location>
        <begin position="64"/>
        <end position="429"/>
    </location>
</feature>
<dbReference type="InterPro" id="IPR006680">
    <property type="entry name" value="Amidohydro-rel"/>
</dbReference>